<comment type="caution">
    <text evidence="1">The sequence shown here is derived from an EMBL/GenBank/DDBJ whole genome shotgun (WGS) entry which is preliminary data.</text>
</comment>
<keyword evidence="2" id="KW-1185">Reference proteome</keyword>
<reference evidence="1" key="1">
    <citation type="submission" date="2021-03" db="EMBL/GenBank/DDBJ databases">
        <authorList>
            <consortium name="DOE Joint Genome Institute"/>
            <person name="Ahrendt S."/>
            <person name="Looney B.P."/>
            <person name="Miyauchi S."/>
            <person name="Morin E."/>
            <person name="Drula E."/>
            <person name="Courty P.E."/>
            <person name="Chicoki N."/>
            <person name="Fauchery L."/>
            <person name="Kohler A."/>
            <person name="Kuo A."/>
            <person name="Labutti K."/>
            <person name="Pangilinan J."/>
            <person name="Lipzen A."/>
            <person name="Riley R."/>
            <person name="Andreopoulos W."/>
            <person name="He G."/>
            <person name="Johnson J."/>
            <person name="Barry K.W."/>
            <person name="Grigoriev I.V."/>
            <person name="Nagy L."/>
            <person name="Hibbett D."/>
            <person name="Henrissat B."/>
            <person name="Matheny P.B."/>
            <person name="Labbe J."/>
            <person name="Martin F."/>
        </authorList>
    </citation>
    <scope>NUCLEOTIDE SEQUENCE</scope>
    <source>
        <strain evidence="1">HHB10654</strain>
    </source>
</reference>
<name>A0ACB8SCX4_9AGAM</name>
<protein>
    <submittedName>
        <fullName evidence="1">Uncharacterized protein</fullName>
    </submittedName>
</protein>
<organism evidence="1 2">
    <name type="scientific">Artomyces pyxidatus</name>
    <dbReference type="NCBI Taxonomy" id="48021"/>
    <lineage>
        <taxon>Eukaryota</taxon>
        <taxon>Fungi</taxon>
        <taxon>Dikarya</taxon>
        <taxon>Basidiomycota</taxon>
        <taxon>Agaricomycotina</taxon>
        <taxon>Agaricomycetes</taxon>
        <taxon>Russulales</taxon>
        <taxon>Auriscalpiaceae</taxon>
        <taxon>Artomyces</taxon>
    </lineage>
</organism>
<reference evidence="1" key="2">
    <citation type="journal article" date="2022" name="New Phytol.">
        <title>Evolutionary transition to the ectomycorrhizal habit in the genomes of a hyperdiverse lineage of mushroom-forming fungi.</title>
        <authorList>
            <person name="Looney B."/>
            <person name="Miyauchi S."/>
            <person name="Morin E."/>
            <person name="Drula E."/>
            <person name="Courty P.E."/>
            <person name="Kohler A."/>
            <person name="Kuo A."/>
            <person name="LaButti K."/>
            <person name="Pangilinan J."/>
            <person name="Lipzen A."/>
            <person name="Riley R."/>
            <person name="Andreopoulos W."/>
            <person name="He G."/>
            <person name="Johnson J."/>
            <person name="Nolan M."/>
            <person name="Tritt A."/>
            <person name="Barry K.W."/>
            <person name="Grigoriev I.V."/>
            <person name="Nagy L.G."/>
            <person name="Hibbett D."/>
            <person name="Henrissat B."/>
            <person name="Matheny P.B."/>
            <person name="Labbe J."/>
            <person name="Martin F.M."/>
        </authorList>
    </citation>
    <scope>NUCLEOTIDE SEQUENCE</scope>
    <source>
        <strain evidence="1">HHB10654</strain>
    </source>
</reference>
<dbReference type="Proteomes" id="UP000814140">
    <property type="component" value="Unassembled WGS sequence"/>
</dbReference>
<proteinExistence type="predicted"/>
<sequence length="104" mass="11417">MHTPIFHNGKGTRIVAPPRQATVSMYVPQLVLKTVSAEPQVDAAQSIRPMEPDDYGNDTLSFTRKASAGSRKRCEPLTSPIGGSSHHIARPSLQWQYPDVSSFI</sequence>
<accession>A0ACB8SCX4</accession>
<gene>
    <name evidence="1" type="ORF">BV25DRAFT_967039</name>
</gene>
<dbReference type="EMBL" id="MU277522">
    <property type="protein sequence ID" value="KAI0054313.1"/>
    <property type="molecule type" value="Genomic_DNA"/>
</dbReference>
<evidence type="ECO:0000313" key="1">
    <source>
        <dbReference type="EMBL" id="KAI0054313.1"/>
    </source>
</evidence>
<evidence type="ECO:0000313" key="2">
    <source>
        <dbReference type="Proteomes" id="UP000814140"/>
    </source>
</evidence>